<dbReference type="KEGG" id="gom:D7316_03096"/>
<keyword evidence="1" id="KW-1133">Transmembrane helix</keyword>
<feature type="transmembrane region" description="Helical" evidence="1">
    <location>
        <begin position="163"/>
        <end position="183"/>
    </location>
</feature>
<dbReference type="OrthoDB" id="3870305at2"/>
<evidence type="ECO:0000256" key="1">
    <source>
        <dbReference type="SAM" id="Phobius"/>
    </source>
</evidence>
<dbReference type="Proteomes" id="UP000271469">
    <property type="component" value="Chromosome"/>
</dbReference>
<organism evidence="2 3">
    <name type="scientific">Gordonia insulae</name>
    <dbReference type="NCBI Taxonomy" id="2420509"/>
    <lineage>
        <taxon>Bacteria</taxon>
        <taxon>Bacillati</taxon>
        <taxon>Actinomycetota</taxon>
        <taxon>Actinomycetes</taxon>
        <taxon>Mycobacteriales</taxon>
        <taxon>Gordoniaceae</taxon>
        <taxon>Gordonia</taxon>
    </lineage>
</organism>
<protein>
    <recommendedName>
        <fullName evidence="4">Intracellular septation protein A</fullName>
    </recommendedName>
</protein>
<keyword evidence="3" id="KW-1185">Reference proteome</keyword>
<gene>
    <name evidence="2" type="ORF">D7316_03096</name>
</gene>
<keyword evidence="1" id="KW-0812">Transmembrane</keyword>
<name>A0A3G8JP94_9ACTN</name>
<proteinExistence type="predicted"/>
<dbReference type="EMBL" id="CP033972">
    <property type="protein sequence ID" value="AZG46495.1"/>
    <property type="molecule type" value="Genomic_DNA"/>
</dbReference>
<feature type="transmembrane region" description="Helical" evidence="1">
    <location>
        <begin position="90"/>
        <end position="112"/>
    </location>
</feature>
<evidence type="ECO:0000313" key="2">
    <source>
        <dbReference type="EMBL" id="AZG46495.1"/>
    </source>
</evidence>
<dbReference type="RefSeq" id="WP_124708991.1">
    <property type="nucleotide sequence ID" value="NZ_CP033972.1"/>
</dbReference>
<feature type="transmembrane region" description="Helical" evidence="1">
    <location>
        <begin position="55"/>
        <end position="78"/>
    </location>
</feature>
<evidence type="ECO:0000313" key="3">
    <source>
        <dbReference type="Proteomes" id="UP000271469"/>
    </source>
</evidence>
<evidence type="ECO:0008006" key="4">
    <source>
        <dbReference type="Google" id="ProtNLM"/>
    </source>
</evidence>
<sequence length="203" mass="21214">MNAKDMIIGLAPWILFSLVVSHLGAGAAGWAGAAACLASLALIGYSVVQKRSIKILDGAGAITFGVIAAIGFVGGPAVDTWLTDYGRGTTTVILGLVMLVSAFTIPFTEQYARETVDPRYWGSPVFRAKNRTISLLWSGVIFAMAACHLIAGVLASADTISGAHPGNILLNWVIPIALIIFAVKRTRVIAEHDAAPAPTAATR</sequence>
<reference evidence="2 3" key="1">
    <citation type="submission" date="2018-11" db="EMBL/GenBank/DDBJ databases">
        <title>Gordonia insulae sp. nov., isolated from an island soil.</title>
        <authorList>
            <person name="Kim Y.S."/>
            <person name="Kim S.B."/>
        </authorList>
    </citation>
    <scope>NUCLEOTIDE SEQUENCE [LARGE SCALE GENOMIC DNA]</scope>
    <source>
        <strain evidence="2 3">MMS17-SY073</strain>
    </source>
</reference>
<accession>A0A3G8JP94</accession>
<feature type="transmembrane region" description="Helical" evidence="1">
    <location>
        <begin position="7"/>
        <end position="24"/>
    </location>
</feature>
<keyword evidence="1" id="KW-0472">Membrane</keyword>
<feature type="transmembrane region" description="Helical" evidence="1">
    <location>
        <begin position="30"/>
        <end position="48"/>
    </location>
</feature>
<dbReference type="AlphaFoldDB" id="A0A3G8JP94"/>
<feature type="transmembrane region" description="Helical" evidence="1">
    <location>
        <begin position="133"/>
        <end position="157"/>
    </location>
</feature>